<accession>A0ACB8NSX8</accession>
<protein>
    <submittedName>
        <fullName evidence="1">Enhanced ethylene response protein 5</fullName>
    </submittedName>
</protein>
<comment type="caution">
    <text evidence="1">The sequence shown here is derived from an EMBL/GenBank/DDBJ whole genome shotgun (WGS) entry which is preliminary data.</text>
</comment>
<dbReference type="EMBL" id="CM039170">
    <property type="protein sequence ID" value="KAH9801332.1"/>
    <property type="molecule type" value="Genomic_DNA"/>
</dbReference>
<evidence type="ECO:0000313" key="2">
    <source>
        <dbReference type="Proteomes" id="UP000829398"/>
    </source>
</evidence>
<dbReference type="Proteomes" id="UP000829398">
    <property type="component" value="Chromosome 1"/>
</dbReference>
<evidence type="ECO:0000313" key="1">
    <source>
        <dbReference type="EMBL" id="KAH9801332.1"/>
    </source>
</evidence>
<gene>
    <name evidence="1" type="ORF">KPL71_000992</name>
</gene>
<reference evidence="2" key="1">
    <citation type="journal article" date="2023" name="Hortic. Res.">
        <title>A chromosome-level phased genome enabling allele-level studies in sweet orange: a case study on citrus Huanglongbing tolerance.</title>
        <authorList>
            <person name="Wu B."/>
            <person name="Yu Q."/>
            <person name="Deng Z."/>
            <person name="Duan Y."/>
            <person name="Luo F."/>
            <person name="Gmitter F. Jr."/>
        </authorList>
    </citation>
    <scope>NUCLEOTIDE SEQUENCE [LARGE SCALE GENOMIC DNA]</scope>
    <source>
        <strain evidence="2">cv. Valencia</strain>
    </source>
</reference>
<sequence length="396" mass="45424">MSMGEAHRRITDYLNRFSDAVSSQDVASLKQLLSFSSNSPSLLSLADSLNVFQDANRLIKQSDNYSPFADITVPLFRSLQHYRTGNLVDAYLAFEKSANAFIQEFRNWESAWALEALYVIAYEIRVLAERADRELASNGKSPEKLKAAGSFLMKVFGVLALGTVHLCRSVIRSIETARIFDFEEFPKRDKVTYMYYTGRLEVFNENFPAADQKLSYALINCNPRSEANIRSVSAVLIVMILKYLIPVKLSIGILPKDWLLEKYNLVEYSNIVQALRRGDLRLLRHALEEHEDQFLRSGVYLVLEKLELQVYQRLFKKIYIIQKQKDPSKAHQMKLDVIVKALKWLEMDMDVDEVECIVAILIHKNLVKGYFAHKSKVVVLSKQDPFPKLNGKPVNS</sequence>
<organism evidence="1 2">
    <name type="scientific">Citrus sinensis</name>
    <name type="common">Sweet orange</name>
    <name type="synonym">Citrus aurantium var. sinensis</name>
    <dbReference type="NCBI Taxonomy" id="2711"/>
    <lineage>
        <taxon>Eukaryota</taxon>
        <taxon>Viridiplantae</taxon>
        <taxon>Streptophyta</taxon>
        <taxon>Embryophyta</taxon>
        <taxon>Tracheophyta</taxon>
        <taxon>Spermatophyta</taxon>
        <taxon>Magnoliopsida</taxon>
        <taxon>eudicotyledons</taxon>
        <taxon>Gunneridae</taxon>
        <taxon>Pentapetalae</taxon>
        <taxon>rosids</taxon>
        <taxon>malvids</taxon>
        <taxon>Sapindales</taxon>
        <taxon>Rutaceae</taxon>
        <taxon>Aurantioideae</taxon>
        <taxon>Citrus</taxon>
    </lineage>
</organism>
<keyword evidence="2" id="KW-1185">Reference proteome</keyword>
<proteinExistence type="predicted"/>
<name>A0ACB8NSX8_CITSI</name>